<evidence type="ECO:0000313" key="1">
    <source>
        <dbReference type="EMBL" id="SNS19156.1"/>
    </source>
</evidence>
<dbReference type="EMBL" id="FZOJ01000005">
    <property type="protein sequence ID" value="SNS19156.1"/>
    <property type="molecule type" value="Genomic_DNA"/>
</dbReference>
<evidence type="ECO:0000313" key="2">
    <source>
        <dbReference type="Proteomes" id="UP000198304"/>
    </source>
</evidence>
<proteinExistence type="predicted"/>
<reference evidence="1 2" key="1">
    <citation type="submission" date="2017-06" db="EMBL/GenBank/DDBJ databases">
        <authorList>
            <person name="Kim H.J."/>
            <person name="Triplett B.A."/>
        </authorList>
    </citation>
    <scope>NUCLEOTIDE SEQUENCE [LARGE SCALE GENOMIC DNA]</scope>
    <source>
        <strain evidence="1 2">SCA</strain>
    </source>
</reference>
<accession>A0A239CG01</accession>
<dbReference type="AlphaFoldDB" id="A0A239CG01"/>
<name>A0A239CG01_9FIRM</name>
<protein>
    <submittedName>
        <fullName evidence="1">Uncharacterized protein</fullName>
    </submittedName>
</protein>
<sequence length="44" mass="5126">MCETNKKDKCEHPELRPADEKCSEELIKKCHGNTKEHPSESEKK</sequence>
<organism evidence="1 2">
    <name type="scientific">Anaerovirgula multivorans</name>
    <dbReference type="NCBI Taxonomy" id="312168"/>
    <lineage>
        <taxon>Bacteria</taxon>
        <taxon>Bacillati</taxon>
        <taxon>Bacillota</taxon>
        <taxon>Clostridia</taxon>
        <taxon>Peptostreptococcales</taxon>
        <taxon>Natronincolaceae</taxon>
        <taxon>Anaerovirgula</taxon>
    </lineage>
</organism>
<dbReference type="RefSeq" id="WP_278277815.1">
    <property type="nucleotide sequence ID" value="NZ_FZOJ01000005.1"/>
</dbReference>
<gene>
    <name evidence="1" type="ORF">SAMN05446037_1005197</name>
</gene>
<dbReference type="Proteomes" id="UP000198304">
    <property type="component" value="Unassembled WGS sequence"/>
</dbReference>
<keyword evidence="2" id="KW-1185">Reference proteome</keyword>